<evidence type="ECO:0000313" key="4">
    <source>
        <dbReference type="EMBL" id="EAY22103.1"/>
    </source>
</evidence>
<dbReference type="RefSeq" id="XP_001583089.1">
    <property type="nucleotide sequence ID" value="XM_001583039.1"/>
</dbReference>
<name>A2DC62_TRIV3</name>
<dbReference type="Pfam" id="PF00211">
    <property type="entry name" value="Guanylate_cyc"/>
    <property type="match status" value="1"/>
</dbReference>
<feature type="domain" description="Guanylate cyclase" evidence="3">
    <location>
        <begin position="1319"/>
        <end position="1368"/>
    </location>
</feature>
<dbReference type="SMR" id="A2DC62"/>
<dbReference type="VEuPathDB" id="TrichDB:TVAGG3_0263020"/>
<dbReference type="SUPFAM" id="SSF55785">
    <property type="entry name" value="PYP-like sensor domain (PAS domain)"/>
    <property type="match status" value="1"/>
</dbReference>
<dbReference type="NCBIfam" id="TIGR00229">
    <property type="entry name" value="sensory_box"/>
    <property type="match status" value="1"/>
</dbReference>
<dbReference type="EMBL" id="DS113186">
    <property type="protein sequence ID" value="EAY22103.1"/>
    <property type="molecule type" value="Genomic_DNA"/>
</dbReference>
<feature type="transmembrane region" description="Helical" evidence="1">
    <location>
        <begin position="594"/>
        <end position="614"/>
    </location>
</feature>
<gene>
    <name evidence="4" type="ORF">TVAG_457380</name>
</gene>
<evidence type="ECO:0000259" key="3">
    <source>
        <dbReference type="PROSITE" id="PS50125"/>
    </source>
</evidence>
<dbReference type="GO" id="GO:0070482">
    <property type="term" value="P:response to oxygen levels"/>
    <property type="evidence" value="ECO:0000318"/>
    <property type="project" value="GO_Central"/>
</dbReference>
<keyword evidence="1" id="KW-1133">Transmembrane helix</keyword>
<dbReference type="InterPro" id="IPR001054">
    <property type="entry name" value="A/G_cyclase"/>
</dbReference>
<dbReference type="Pfam" id="PF13426">
    <property type="entry name" value="PAS_9"/>
    <property type="match status" value="1"/>
</dbReference>
<feature type="domain" description="PAS" evidence="2">
    <location>
        <begin position="1156"/>
        <end position="1226"/>
    </location>
</feature>
<dbReference type="InterPro" id="IPR000014">
    <property type="entry name" value="PAS"/>
</dbReference>
<dbReference type="Gene3D" id="3.30.70.1230">
    <property type="entry name" value="Nucleotide cyclase"/>
    <property type="match status" value="1"/>
</dbReference>
<organism evidence="4 5">
    <name type="scientific">Trichomonas vaginalis (strain ATCC PRA-98 / G3)</name>
    <dbReference type="NCBI Taxonomy" id="412133"/>
    <lineage>
        <taxon>Eukaryota</taxon>
        <taxon>Metamonada</taxon>
        <taxon>Parabasalia</taxon>
        <taxon>Trichomonadida</taxon>
        <taxon>Trichomonadidae</taxon>
        <taxon>Trichomonas</taxon>
    </lineage>
</organism>
<feature type="transmembrane region" description="Helical" evidence="1">
    <location>
        <begin position="886"/>
        <end position="913"/>
    </location>
</feature>
<accession>A2DC62</accession>
<feature type="transmembrane region" description="Helical" evidence="1">
    <location>
        <begin position="179"/>
        <end position="198"/>
    </location>
</feature>
<evidence type="ECO:0000313" key="5">
    <source>
        <dbReference type="Proteomes" id="UP000001542"/>
    </source>
</evidence>
<reference evidence="4" key="2">
    <citation type="journal article" date="2007" name="Science">
        <title>Draft genome sequence of the sexually transmitted pathogen Trichomonas vaginalis.</title>
        <authorList>
            <person name="Carlton J.M."/>
            <person name="Hirt R.P."/>
            <person name="Silva J.C."/>
            <person name="Delcher A.L."/>
            <person name="Schatz M."/>
            <person name="Zhao Q."/>
            <person name="Wortman J.R."/>
            <person name="Bidwell S.L."/>
            <person name="Alsmark U.C.M."/>
            <person name="Besteiro S."/>
            <person name="Sicheritz-Ponten T."/>
            <person name="Noel C.J."/>
            <person name="Dacks J.B."/>
            <person name="Foster P.G."/>
            <person name="Simillion C."/>
            <person name="Van de Peer Y."/>
            <person name="Miranda-Saavedra D."/>
            <person name="Barton G.J."/>
            <person name="Westrop G.D."/>
            <person name="Mueller S."/>
            <person name="Dessi D."/>
            <person name="Fiori P.L."/>
            <person name="Ren Q."/>
            <person name="Paulsen I."/>
            <person name="Zhang H."/>
            <person name="Bastida-Corcuera F.D."/>
            <person name="Simoes-Barbosa A."/>
            <person name="Brown M.T."/>
            <person name="Hayes R.D."/>
            <person name="Mukherjee M."/>
            <person name="Okumura C.Y."/>
            <person name="Schneider R."/>
            <person name="Smith A.J."/>
            <person name="Vanacova S."/>
            <person name="Villalvazo M."/>
            <person name="Haas B.J."/>
            <person name="Pertea M."/>
            <person name="Feldblyum T.V."/>
            <person name="Utterback T.R."/>
            <person name="Shu C.L."/>
            <person name="Osoegawa K."/>
            <person name="de Jong P.J."/>
            <person name="Hrdy I."/>
            <person name="Horvathova L."/>
            <person name="Zubacova Z."/>
            <person name="Dolezal P."/>
            <person name="Malik S.B."/>
            <person name="Logsdon J.M. Jr."/>
            <person name="Henze K."/>
            <person name="Gupta A."/>
            <person name="Wang C.C."/>
            <person name="Dunne R.L."/>
            <person name="Upcroft J.A."/>
            <person name="Upcroft P."/>
            <person name="White O."/>
            <person name="Salzberg S.L."/>
            <person name="Tang P."/>
            <person name="Chiu C.-H."/>
            <person name="Lee Y.-S."/>
            <person name="Embley T.M."/>
            <person name="Coombs G.H."/>
            <person name="Mottram J.C."/>
            <person name="Tachezy J."/>
            <person name="Fraser-Liggett C.M."/>
            <person name="Johnson P.J."/>
        </authorList>
    </citation>
    <scope>NUCLEOTIDE SEQUENCE [LARGE SCALE GENOMIC DNA]</scope>
    <source>
        <strain evidence="4">G3</strain>
    </source>
</reference>
<feature type="transmembrane region" description="Helical" evidence="1">
    <location>
        <begin position="811"/>
        <end position="839"/>
    </location>
</feature>
<keyword evidence="1" id="KW-0812">Transmembrane</keyword>
<dbReference type="GO" id="GO:0004383">
    <property type="term" value="F:guanylate cyclase activity"/>
    <property type="evidence" value="ECO:0000318"/>
    <property type="project" value="GO_Central"/>
</dbReference>
<dbReference type="InParanoid" id="A2DC62"/>
<feature type="transmembrane region" description="Helical" evidence="1">
    <location>
        <begin position="66"/>
        <end position="86"/>
    </location>
</feature>
<dbReference type="PROSITE" id="PS50112">
    <property type="entry name" value="PAS"/>
    <property type="match status" value="1"/>
</dbReference>
<dbReference type="PROSITE" id="PS50125">
    <property type="entry name" value="GUANYLATE_CYCLASE_2"/>
    <property type="match status" value="1"/>
</dbReference>
<evidence type="ECO:0000256" key="1">
    <source>
        <dbReference type="SAM" id="Phobius"/>
    </source>
</evidence>
<sequence>MQETKFPCCIMAIISIIIMLQTLSVGLWIYTPIFENSSKGWKRFYIDILTVFVLTDPFDVKTPKLAVTYSTFCIAIITILLTLYLIWYERKYYQIPKVYLYVALALIDIVDTFLIIPAVNIVNHGIISLKYGFNIAFVQEIVVGSINFIFFLSTFLISTNLKSRSVVITNLLFPLFDDFSITLWIASTSIFSLFSAIFNYYEAWVFVIGDIFHLLMTLYICYKLHYIPYYEVWRNTLNMAFCITSIALDINYLVLYSFNLTYNYTVLVMIFSFVLGYLFSDFYFKLMIKEITEDLTYDPDIVDVKKYLESIGVGKSPSIAMMYISVGLTQICDYFIDGSLTEYILSKDDLSDATSIILQILTFFPFESEKMKRAFKIVDNRRKQKISDKFLLYQAYRIRLRRLVSDTRDTKFIYDKLAQKTKECKNVLNLFWDKQCHNDAYLFSVGKMIENLDLLFRTAISDIPNNVNIMNLYVDFLIECKCDFDEAISMQIKADQIYCGKNFNVDLSFHSFVNRFPRFIKDHYLDLKGNKILRCDRDEKILTKDSTPSSSSSDIDTEKSNAYANKLIRDANLRMALHGAVSNSKPKEINYTKILTTVLLIINIFDFIFLFEFIRMKLEWRKMSYENVGNLAYSTFYHIYSNIYIMCKFASDNFRYDTTQKSIGNFTFDNLLTETLIKRDASVPEKAYIAANNSKYYLKQLLDNIAKLAEGGNPFAISQTLIAHIEDYVVCKDGIPIGKIPVSLKDQLTASNYMVADIAGSMQQGNVFPNIFQDNDFCQKMSNDNETIRATYNSLDQLFDFFSRKSKRNSFYFLLMTVIIPSIVFVLTILFYTLAILTYHRGKNNIIKSMTSISSLDKDEAKQPLSLKIEDSSVQASSNVMNKKDIVIYLPIFVYSMLIIVILVFLSIGISAIGLDNKLSTILNWYYFSCSRIVISCQLGSSAIQMILLNGSLPQSIISFNNLTKIATKNLEKMNQENHYVLYGDGKSSGSLGFDDLLDQYQLSSQCSIDGDPQSLHDMYACSSVVQQMIVLRDIASSVIKDPLSFGGNLDSEVASNLVHILRYHLYPNVIKVTHRIGEVMEETFEKTMRILGILDILGLLCSVICFILPFFLTKVIMINYHTMLVLLQHISPKVITESSDILEFFSYSLKSTKGKMGRFKTIIYNTNECIIVLNPNLCIEIVNDSIASNLDYSSDQMLGQTIINFVVEDEKQRLLDQLDLIIRSNEKEYIEDHFDLINENNELIPFKVKMMGIYNENNQISSIVLSLNNERNDLEKQNAANIAKTRSEKLLNQIIPKEILPNLSVNNRENTLVFQDATIIYIKVAAFNEYSENLSPSETMKNLSKIFEDFDKLLVKYPNIRRIKTCG</sequence>
<dbReference type="SMART" id="SM00091">
    <property type="entry name" value="PAS"/>
    <property type="match status" value="1"/>
</dbReference>
<dbReference type="GO" id="GO:0008074">
    <property type="term" value="C:guanylate cyclase complex, soluble"/>
    <property type="evidence" value="ECO:0000318"/>
    <property type="project" value="GO_Central"/>
</dbReference>
<dbReference type="CDD" id="cd00130">
    <property type="entry name" value="PAS"/>
    <property type="match status" value="1"/>
</dbReference>
<evidence type="ECO:0000259" key="2">
    <source>
        <dbReference type="PROSITE" id="PS50112"/>
    </source>
</evidence>
<dbReference type="InterPro" id="IPR029787">
    <property type="entry name" value="Nucleotide_cyclase"/>
</dbReference>
<dbReference type="KEGG" id="tva:5467656"/>
<feature type="transmembrane region" description="Helical" evidence="1">
    <location>
        <begin position="1091"/>
        <end position="1113"/>
    </location>
</feature>
<feature type="transmembrane region" description="Helical" evidence="1">
    <location>
        <begin position="131"/>
        <end position="158"/>
    </location>
</feature>
<reference evidence="4" key="1">
    <citation type="submission" date="2006-10" db="EMBL/GenBank/DDBJ databases">
        <authorList>
            <person name="Amadeo P."/>
            <person name="Zhao Q."/>
            <person name="Wortman J."/>
            <person name="Fraser-Liggett C."/>
            <person name="Carlton J."/>
        </authorList>
    </citation>
    <scope>NUCLEOTIDE SEQUENCE</scope>
    <source>
        <strain evidence="4">G3</strain>
    </source>
</reference>
<protein>
    <submittedName>
        <fullName evidence="4">PAS domain containing protein</fullName>
    </submittedName>
</protein>
<feature type="transmembrane region" description="Helical" evidence="1">
    <location>
        <begin position="98"/>
        <end position="119"/>
    </location>
</feature>
<proteinExistence type="predicted"/>
<dbReference type="Gene3D" id="3.30.450.20">
    <property type="entry name" value="PAS domain"/>
    <property type="match status" value="1"/>
</dbReference>
<feature type="transmembrane region" description="Helical" evidence="1">
    <location>
        <begin position="204"/>
        <end position="224"/>
    </location>
</feature>
<feature type="transmembrane region" description="Helical" evidence="1">
    <location>
        <begin position="7"/>
        <end position="30"/>
    </location>
</feature>
<dbReference type="VEuPathDB" id="TrichDB:TVAG_457380"/>
<dbReference type="Proteomes" id="UP000001542">
    <property type="component" value="Unassembled WGS sequence"/>
</dbReference>
<dbReference type="InterPro" id="IPR035965">
    <property type="entry name" value="PAS-like_dom_sf"/>
</dbReference>
<keyword evidence="5" id="KW-1185">Reference proteome</keyword>
<dbReference type="OMA" id="NEYLAMD"/>
<feature type="transmembrane region" description="Helical" evidence="1">
    <location>
        <begin position="261"/>
        <end position="279"/>
    </location>
</feature>
<keyword evidence="1" id="KW-0472">Membrane</keyword>
<dbReference type="GO" id="GO:0019934">
    <property type="term" value="P:cGMP-mediated signaling"/>
    <property type="evidence" value="ECO:0000318"/>
    <property type="project" value="GO_Central"/>
</dbReference>